<gene>
    <name evidence="2" type="ORF">D3P08_02115</name>
</gene>
<proteinExistence type="predicted"/>
<name>A0A3A1VIU2_9BACL</name>
<evidence type="ECO:0000256" key="1">
    <source>
        <dbReference type="SAM" id="SignalP"/>
    </source>
</evidence>
<sequence>MMYKKKAFALGLVLALVAIFAAACGGADKEKVISLGTTSSGSYTNDYFGVTIKFPSEWETQDMETMNQLSEAGAELIAGDDEEMKESLDLSQAKTLNLLMASKYPMDSAQPNPSIIVVGEKVSLLQGVKDGQDYLEASQELMAQAGLPYDFKEIETKDIGGKKFHLMEATISEGDLSLSQVYYSTIIDGYAFNMITTYVDEETKSQVEDIIDSVTFK</sequence>
<dbReference type="Proteomes" id="UP000266482">
    <property type="component" value="Unassembled WGS sequence"/>
</dbReference>
<dbReference type="PROSITE" id="PS51257">
    <property type="entry name" value="PROKAR_LIPOPROTEIN"/>
    <property type="match status" value="1"/>
</dbReference>
<reference evidence="2 3" key="1">
    <citation type="submission" date="2018-09" db="EMBL/GenBank/DDBJ databases">
        <title>Paenibacillus aracenensis nov. sp. isolated from a cave in southern Spain.</title>
        <authorList>
            <person name="Jurado V."/>
            <person name="Gutierrez-Patricio S."/>
            <person name="Gonzalez-Pimentel J.L."/>
            <person name="Miller A.Z."/>
            <person name="Laiz L."/>
            <person name="Saiz-Jimenez C."/>
        </authorList>
    </citation>
    <scope>NUCLEOTIDE SEQUENCE [LARGE SCALE GENOMIC DNA]</scope>
    <source>
        <strain evidence="2 3">DSM 22867</strain>
    </source>
</reference>
<organism evidence="2 3">
    <name type="scientific">Paenibacillus nanensis</name>
    <dbReference type="NCBI Taxonomy" id="393251"/>
    <lineage>
        <taxon>Bacteria</taxon>
        <taxon>Bacillati</taxon>
        <taxon>Bacillota</taxon>
        <taxon>Bacilli</taxon>
        <taxon>Bacillales</taxon>
        <taxon>Paenibacillaceae</taxon>
        <taxon>Paenibacillus</taxon>
    </lineage>
</organism>
<feature type="signal peptide" evidence="1">
    <location>
        <begin position="1"/>
        <end position="23"/>
    </location>
</feature>
<evidence type="ECO:0000313" key="2">
    <source>
        <dbReference type="EMBL" id="RIX60381.1"/>
    </source>
</evidence>
<dbReference type="AlphaFoldDB" id="A0A3A1VIU2"/>
<protein>
    <recommendedName>
        <fullName evidence="4">PsbP C-terminal domain-containing protein</fullName>
    </recommendedName>
</protein>
<keyword evidence="3" id="KW-1185">Reference proteome</keyword>
<evidence type="ECO:0000313" key="3">
    <source>
        <dbReference type="Proteomes" id="UP000266482"/>
    </source>
</evidence>
<dbReference type="OrthoDB" id="1953897at2"/>
<dbReference type="EMBL" id="QXQA01000001">
    <property type="protein sequence ID" value="RIX60381.1"/>
    <property type="molecule type" value="Genomic_DNA"/>
</dbReference>
<evidence type="ECO:0008006" key="4">
    <source>
        <dbReference type="Google" id="ProtNLM"/>
    </source>
</evidence>
<feature type="chain" id="PRO_5039431927" description="PsbP C-terminal domain-containing protein" evidence="1">
    <location>
        <begin position="24"/>
        <end position="217"/>
    </location>
</feature>
<keyword evidence="1" id="KW-0732">Signal</keyword>
<comment type="caution">
    <text evidence="2">The sequence shown here is derived from an EMBL/GenBank/DDBJ whole genome shotgun (WGS) entry which is preliminary data.</text>
</comment>
<accession>A0A3A1VIU2</accession>